<dbReference type="InterPro" id="IPR050231">
    <property type="entry name" value="Iron_ascorbate_oxido_reductase"/>
</dbReference>
<protein>
    <recommendedName>
        <fullName evidence="2">Isopenicillin N synthase-like Fe(2+) 2OG dioxygenase domain-containing protein</fullName>
    </recommendedName>
</protein>
<accession>A0ABU6QWV8</accession>
<name>A0ABU6QWV8_9FABA</name>
<dbReference type="Gene3D" id="2.60.120.330">
    <property type="entry name" value="B-lactam Antibiotic, Isopenicillin N Synthase, Chain"/>
    <property type="match status" value="1"/>
</dbReference>
<dbReference type="SUPFAM" id="SSF51197">
    <property type="entry name" value="Clavaminate synthase-like"/>
    <property type="match status" value="1"/>
</dbReference>
<feature type="region of interest" description="Disordered" evidence="1">
    <location>
        <begin position="1"/>
        <end position="29"/>
    </location>
</feature>
<dbReference type="EMBL" id="JASCZI010002115">
    <property type="protein sequence ID" value="MED6115860.1"/>
    <property type="molecule type" value="Genomic_DNA"/>
</dbReference>
<dbReference type="PANTHER" id="PTHR47990">
    <property type="entry name" value="2-OXOGLUTARATE (2OG) AND FE(II)-DEPENDENT OXYGENASE SUPERFAMILY PROTEIN-RELATED"/>
    <property type="match status" value="1"/>
</dbReference>
<organism evidence="3 4">
    <name type="scientific">Stylosanthes scabra</name>
    <dbReference type="NCBI Taxonomy" id="79078"/>
    <lineage>
        <taxon>Eukaryota</taxon>
        <taxon>Viridiplantae</taxon>
        <taxon>Streptophyta</taxon>
        <taxon>Embryophyta</taxon>
        <taxon>Tracheophyta</taxon>
        <taxon>Spermatophyta</taxon>
        <taxon>Magnoliopsida</taxon>
        <taxon>eudicotyledons</taxon>
        <taxon>Gunneridae</taxon>
        <taxon>Pentapetalae</taxon>
        <taxon>rosids</taxon>
        <taxon>fabids</taxon>
        <taxon>Fabales</taxon>
        <taxon>Fabaceae</taxon>
        <taxon>Papilionoideae</taxon>
        <taxon>50 kb inversion clade</taxon>
        <taxon>dalbergioids sensu lato</taxon>
        <taxon>Dalbergieae</taxon>
        <taxon>Pterocarpus clade</taxon>
        <taxon>Stylosanthes</taxon>
    </lineage>
</organism>
<sequence>MSRGGNTNPIRGYPTRLNRVDNPTRSGAGRLRALSNGRYKSCLHRAVVNRYKERRSLAFFLCPKEDKILRPPQDIVGIDGTKHYPDFTWSDLLLFTQNHYRADESTLHNFTSWFLSSKTNN</sequence>
<evidence type="ECO:0000313" key="4">
    <source>
        <dbReference type="Proteomes" id="UP001341840"/>
    </source>
</evidence>
<comment type="caution">
    <text evidence="3">The sequence shown here is derived from an EMBL/GenBank/DDBJ whole genome shotgun (WGS) entry which is preliminary data.</text>
</comment>
<dbReference type="Pfam" id="PF03171">
    <property type="entry name" value="2OG-FeII_Oxy"/>
    <property type="match status" value="1"/>
</dbReference>
<gene>
    <name evidence="3" type="ORF">PIB30_094733</name>
</gene>
<dbReference type="Proteomes" id="UP001341840">
    <property type="component" value="Unassembled WGS sequence"/>
</dbReference>
<keyword evidence="4" id="KW-1185">Reference proteome</keyword>
<dbReference type="InterPro" id="IPR044861">
    <property type="entry name" value="IPNS-like_FE2OG_OXY"/>
</dbReference>
<proteinExistence type="predicted"/>
<reference evidence="3 4" key="1">
    <citation type="journal article" date="2023" name="Plants (Basel)">
        <title>Bridging the Gap: Combining Genomics and Transcriptomics Approaches to Understand Stylosanthes scabra, an Orphan Legume from the Brazilian Caatinga.</title>
        <authorList>
            <person name="Ferreira-Neto J.R.C."/>
            <person name="da Silva M.D."/>
            <person name="Binneck E."/>
            <person name="de Melo N.F."/>
            <person name="da Silva R.H."/>
            <person name="de Melo A.L.T.M."/>
            <person name="Pandolfi V."/>
            <person name="Bustamante F.O."/>
            <person name="Brasileiro-Vidal A.C."/>
            <person name="Benko-Iseppon A.M."/>
        </authorList>
    </citation>
    <scope>NUCLEOTIDE SEQUENCE [LARGE SCALE GENOMIC DNA]</scope>
    <source>
        <tissue evidence="3">Leaves</tissue>
    </source>
</reference>
<dbReference type="InterPro" id="IPR027443">
    <property type="entry name" value="IPNS-like_sf"/>
</dbReference>
<evidence type="ECO:0000313" key="3">
    <source>
        <dbReference type="EMBL" id="MED6115860.1"/>
    </source>
</evidence>
<evidence type="ECO:0000256" key="1">
    <source>
        <dbReference type="SAM" id="MobiDB-lite"/>
    </source>
</evidence>
<evidence type="ECO:0000259" key="2">
    <source>
        <dbReference type="Pfam" id="PF03171"/>
    </source>
</evidence>
<feature type="domain" description="Isopenicillin N synthase-like Fe(2+) 2OG dioxygenase" evidence="2">
    <location>
        <begin position="29"/>
        <end position="63"/>
    </location>
</feature>